<reference evidence="1" key="1">
    <citation type="submission" date="2025-08" db="UniProtKB">
        <authorList>
            <consortium name="Ensembl"/>
        </authorList>
    </citation>
    <scope>IDENTIFICATION</scope>
</reference>
<sequence length="17" mass="1904">QYEAYFGQGTKLTVLGE</sequence>
<proteinExistence type="predicted"/>
<evidence type="ECO:0000313" key="2">
    <source>
        <dbReference type="Proteomes" id="UP000261420"/>
    </source>
</evidence>
<protein>
    <submittedName>
        <fullName evidence="1">Uncharacterized protein</fullName>
    </submittedName>
</protein>
<reference evidence="1" key="2">
    <citation type="submission" date="2025-09" db="UniProtKB">
        <authorList>
            <consortium name="Ensembl"/>
        </authorList>
    </citation>
    <scope>IDENTIFICATION</scope>
</reference>
<accession>A0A3B4T6D4</accession>
<evidence type="ECO:0000313" key="1">
    <source>
        <dbReference type="Ensembl" id="ENSSDUP00000001517.1"/>
    </source>
</evidence>
<dbReference type="AlphaFoldDB" id="A0A3B4T6D4"/>
<organism evidence="1 2">
    <name type="scientific">Seriola dumerili</name>
    <name type="common">Greater amberjack</name>
    <name type="synonym">Caranx dumerili</name>
    <dbReference type="NCBI Taxonomy" id="41447"/>
    <lineage>
        <taxon>Eukaryota</taxon>
        <taxon>Metazoa</taxon>
        <taxon>Chordata</taxon>
        <taxon>Craniata</taxon>
        <taxon>Vertebrata</taxon>
        <taxon>Euteleostomi</taxon>
        <taxon>Actinopterygii</taxon>
        <taxon>Neopterygii</taxon>
        <taxon>Teleostei</taxon>
        <taxon>Neoteleostei</taxon>
        <taxon>Acanthomorphata</taxon>
        <taxon>Carangaria</taxon>
        <taxon>Carangiformes</taxon>
        <taxon>Carangidae</taxon>
        <taxon>Seriola</taxon>
    </lineage>
</organism>
<name>A0A3B4T6D4_SERDU</name>
<keyword evidence="2" id="KW-1185">Reference proteome</keyword>
<dbReference type="Proteomes" id="UP000261420">
    <property type="component" value="Unplaced"/>
</dbReference>
<dbReference type="Ensembl" id="ENSSDUT00000001574.1">
    <property type="protein sequence ID" value="ENSSDUP00000001517.1"/>
    <property type="gene ID" value="ENSSDUG00000001209.1"/>
</dbReference>